<protein>
    <submittedName>
        <fullName evidence="1">Uncharacterized protein</fullName>
    </submittedName>
</protein>
<gene>
    <name evidence="1" type="ORF">AMELA_G00091720</name>
</gene>
<sequence>MFGKLYMTNEGFTEESLAREGRTPRIWCLWRNSELEQLTQECWTSQEPHHGFSSSLMINSADISAVFLER</sequence>
<name>A0A7J6AW75_AMEME</name>
<reference evidence="1 2" key="1">
    <citation type="submission" date="2020-02" db="EMBL/GenBank/DDBJ databases">
        <title>A chromosome-scale genome assembly of the black bullhead catfish (Ameiurus melas).</title>
        <authorList>
            <person name="Wen M."/>
            <person name="Zham M."/>
            <person name="Cabau C."/>
            <person name="Klopp C."/>
            <person name="Donnadieu C."/>
            <person name="Roques C."/>
            <person name="Bouchez O."/>
            <person name="Lampietro C."/>
            <person name="Jouanno E."/>
            <person name="Herpin A."/>
            <person name="Louis A."/>
            <person name="Berthelot C."/>
            <person name="Parey E."/>
            <person name="Roest-Crollius H."/>
            <person name="Braasch I."/>
            <person name="Postlethwait J."/>
            <person name="Robinson-Rechavi M."/>
            <person name="Echchiki A."/>
            <person name="Begum T."/>
            <person name="Montfort J."/>
            <person name="Schartl M."/>
            <person name="Bobe J."/>
            <person name="Guiguen Y."/>
        </authorList>
    </citation>
    <scope>NUCLEOTIDE SEQUENCE [LARGE SCALE GENOMIC DNA]</scope>
    <source>
        <strain evidence="1">M_S1</strain>
        <tissue evidence="1">Blood</tissue>
    </source>
</reference>
<proteinExistence type="predicted"/>
<accession>A0A7J6AW75</accession>
<evidence type="ECO:0000313" key="2">
    <source>
        <dbReference type="Proteomes" id="UP000593565"/>
    </source>
</evidence>
<dbReference type="EMBL" id="JAAGNN010000007">
    <property type="protein sequence ID" value="KAF4087084.1"/>
    <property type="molecule type" value="Genomic_DNA"/>
</dbReference>
<evidence type="ECO:0000313" key="1">
    <source>
        <dbReference type="EMBL" id="KAF4087084.1"/>
    </source>
</evidence>
<keyword evidence="2" id="KW-1185">Reference proteome</keyword>
<dbReference type="Proteomes" id="UP000593565">
    <property type="component" value="Unassembled WGS sequence"/>
</dbReference>
<dbReference type="AlphaFoldDB" id="A0A7J6AW75"/>
<organism evidence="1 2">
    <name type="scientific">Ameiurus melas</name>
    <name type="common">Black bullhead</name>
    <name type="synonym">Silurus melas</name>
    <dbReference type="NCBI Taxonomy" id="219545"/>
    <lineage>
        <taxon>Eukaryota</taxon>
        <taxon>Metazoa</taxon>
        <taxon>Chordata</taxon>
        <taxon>Craniata</taxon>
        <taxon>Vertebrata</taxon>
        <taxon>Euteleostomi</taxon>
        <taxon>Actinopterygii</taxon>
        <taxon>Neopterygii</taxon>
        <taxon>Teleostei</taxon>
        <taxon>Ostariophysi</taxon>
        <taxon>Siluriformes</taxon>
        <taxon>Ictaluridae</taxon>
        <taxon>Ameiurus</taxon>
    </lineage>
</organism>
<comment type="caution">
    <text evidence="1">The sequence shown here is derived from an EMBL/GenBank/DDBJ whole genome shotgun (WGS) entry which is preliminary data.</text>
</comment>